<name>A0ABR3ESF9_9AGAR</name>
<evidence type="ECO:0000313" key="2">
    <source>
        <dbReference type="EMBL" id="KAL0565823.1"/>
    </source>
</evidence>
<dbReference type="Proteomes" id="UP001465976">
    <property type="component" value="Unassembled WGS sequence"/>
</dbReference>
<feature type="compositionally biased region" description="Low complexity" evidence="1">
    <location>
        <begin position="328"/>
        <end position="345"/>
    </location>
</feature>
<comment type="caution">
    <text evidence="2">The sequence shown here is derived from an EMBL/GenBank/DDBJ whole genome shotgun (WGS) entry which is preliminary data.</text>
</comment>
<sequence length="387" mass="40318">MGISDISGLVSGGREPPELASGLHEDQEETKLGVGMMEWLVGIEAEDRKGTEGGTALTKNPPSNSYSLALSATLLMAVENWLRRHTHADGKPAGIIRIGYPVQGQVQYSITPRDVYGCIVANNQLVSGKPLHSLTIPACYPRFAQLYNNDPANTTSGSRFTMFNAATGNIVAGSKIDAKLFREWTQDHSHPQHDSLGLHGLEKWKQDAIASKMWDALASDGKGARKKQARLSNRKPYSRPSKPTSDSPALTSAPAAAQTSYQSSPSWTPTPQPAMLAPVAHPSKVIDLTSAFATPEPPIIAVDNPGLDFLDSNDIDLGGFFANGAPVASTSGTASSSGTSSAAGVGSDGSGDSGEGNVEENADADAEGSPESAGEASGEGSTMNVDG</sequence>
<proteinExistence type="predicted"/>
<feature type="region of interest" description="Disordered" evidence="1">
    <location>
        <begin position="328"/>
        <end position="387"/>
    </location>
</feature>
<dbReference type="EMBL" id="JBAHYK010002108">
    <property type="protein sequence ID" value="KAL0565823.1"/>
    <property type="molecule type" value="Genomic_DNA"/>
</dbReference>
<evidence type="ECO:0000256" key="1">
    <source>
        <dbReference type="SAM" id="MobiDB-lite"/>
    </source>
</evidence>
<feature type="compositionally biased region" description="Polar residues" evidence="1">
    <location>
        <begin position="241"/>
        <end position="250"/>
    </location>
</feature>
<keyword evidence="3" id="KW-1185">Reference proteome</keyword>
<feature type="region of interest" description="Disordered" evidence="1">
    <location>
        <begin position="220"/>
        <end position="275"/>
    </location>
</feature>
<organism evidence="2 3">
    <name type="scientific">Marasmius crinis-equi</name>
    <dbReference type="NCBI Taxonomy" id="585013"/>
    <lineage>
        <taxon>Eukaryota</taxon>
        <taxon>Fungi</taxon>
        <taxon>Dikarya</taxon>
        <taxon>Basidiomycota</taxon>
        <taxon>Agaricomycotina</taxon>
        <taxon>Agaricomycetes</taxon>
        <taxon>Agaricomycetidae</taxon>
        <taxon>Agaricales</taxon>
        <taxon>Marasmiineae</taxon>
        <taxon>Marasmiaceae</taxon>
        <taxon>Marasmius</taxon>
    </lineage>
</organism>
<evidence type="ECO:0000313" key="3">
    <source>
        <dbReference type="Proteomes" id="UP001465976"/>
    </source>
</evidence>
<accession>A0ABR3ESF9</accession>
<feature type="compositionally biased region" description="Basic residues" evidence="1">
    <location>
        <begin position="224"/>
        <end position="237"/>
    </location>
</feature>
<reference evidence="2 3" key="1">
    <citation type="submission" date="2024-02" db="EMBL/GenBank/DDBJ databases">
        <title>A draft genome for the cacao thread blight pathogen Marasmius crinis-equi.</title>
        <authorList>
            <person name="Cohen S.P."/>
            <person name="Baruah I.K."/>
            <person name="Amoako-Attah I."/>
            <person name="Bukari Y."/>
            <person name="Meinhardt L.W."/>
            <person name="Bailey B.A."/>
        </authorList>
    </citation>
    <scope>NUCLEOTIDE SEQUENCE [LARGE SCALE GENOMIC DNA]</scope>
    <source>
        <strain evidence="2 3">GH-76</strain>
    </source>
</reference>
<feature type="region of interest" description="Disordered" evidence="1">
    <location>
        <begin position="1"/>
        <end position="26"/>
    </location>
</feature>
<feature type="compositionally biased region" description="Acidic residues" evidence="1">
    <location>
        <begin position="357"/>
        <end position="368"/>
    </location>
</feature>
<gene>
    <name evidence="2" type="ORF">V5O48_016194</name>
</gene>
<protein>
    <submittedName>
        <fullName evidence="2">Uncharacterized protein</fullName>
    </submittedName>
</protein>
<feature type="compositionally biased region" description="Low complexity" evidence="1">
    <location>
        <begin position="258"/>
        <end position="269"/>
    </location>
</feature>